<evidence type="ECO:0000313" key="1">
    <source>
        <dbReference type="EMBL" id="GFP31052.1"/>
    </source>
</evidence>
<dbReference type="AlphaFoldDB" id="A0A6V8PEC5"/>
<accession>A0A6V8PEC5</accession>
<dbReference type="Proteomes" id="UP000588083">
    <property type="component" value="Unassembled WGS sequence"/>
</dbReference>
<keyword evidence="2" id="KW-1185">Reference proteome</keyword>
<reference evidence="1 2" key="1">
    <citation type="journal article" date="2020" name="Front. Microbiol.">
        <title>Single-cell genomics of novel Actinobacteria with the Wood-Ljungdahl pathway discovered in a serpentinizing system.</title>
        <authorList>
            <person name="Merino N."/>
            <person name="Kawai M."/>
            <person name="Boyd E.S."/>
            <person name="Colman D.R."/>
            <person name="McGlynn S.E."/>
            <person name="Nealson K.H."/>
            <person name="Kurokawa K."/>
            <person name="Hongoh Y."/>
        </authorList>
    </citation>
    <scope>NUCLEOTIDE SEQUENCE [LARGE SCALE GENOMIC DNA]</scope>
    <source>
        <strain evidence="1 2">S34</strain>
    </source>
</reference>
<organism evidence="1 2">
    <name type="scientific">Candidatus Hakubella thermalkaliphila</name>
    <dbReference type="NCBI Taxonomy" id="2754717"/>
    <lineage>
        <taxon>Bacteria</taxon>
        <taxon>Bacillati</taxon>
        <taxon>Actinomycetota</taxon>
        <taxon>Actinomycetota incertae sedis</taxon>
        <taxon>Candidatus Hakubellales</taxon>
        <taxon>Candidatus Hakubellaceae</taxon>
        <taxon>Candidatus Hakubella</taxon>
    </lineage>
</organism>
<proteinExistence type="predicted"/>
<comment type="caution">
    <text evidence="1">The sequence shown here is derived from an EMBL/GenBank/DDBJ whole genome shotgun (WGS) entry which is preliminary data.</text>
</comment>
<name>A0A6V8PEC5_9ACTN</name>
<protein>
    <submittedName>
        <fullName evidence="1">Uncharacterized protein</fullName>
    </submittedName>
</protein>
<evidence type="ECO:0000313" key="2">
    <source>
        <dbReference type="Proteomes" id="UP000588083"/>
    </source>
</evidence>
<gene>
    <name evidence="1" type="ORF">HKBW3S34_01971</name>
</gene>
<feature type="non-terminal residue" evidence="1">
    <location>
        <position position="1"/>
    </location>
</feature>
<sequence>GKKKDLERFKEIAYMVKLPSALALEARLPTVLREPLGTSVTF</sequence>
<dbReference type="EMBL" id="BLRZ01000150">
    <property type="protein sequence ID" value="GFP31052.1"/>
    <property type="molecule type" value="Genomic_DNA"/>
</dbReference>